<dbReference type="EMBL" id="PVUE01000020">
    <property type="protein sequence ID" value="PRZ38593.1"/>
    <property type="molecule type" value="Genomic_DNA"/>
</dbReference>
<dbReference type="GO" id="GO:0005975">
    <property type="term" value="P:carbohydrate metabolic process"/>
    <property type="evidence" value="ECO:0007669"/>
    <property type="project" value="InterPro"/>
</dbReference>
<evidence type="ECO:0000256" key="3">
    <source>
        <dbReference type="ARBA" id="ARBA00011956"/>
    </source>
</evidence>
<sequence length="412" mass="44827">MFLLDNEVRRYAWGSHRVIAELTNRPSPTAEPEAELWLGAHPDASSRARDLPGSPALCDLIKEEPEAHLGRVLNSEYHGRLPFLFKVLAAESPLSIQAHPTAARARTGFAEENEAGIALSNAQRNYRDPFAKPELFVALSECEVLCGFRGAQDAANILARLGIRMLAPYVGSLLTGLPSDGLRVAVTTLLSMPKEKQRELAGRVVEESARLVERLDDSDPDRKSYMWAIKLGEAYPGDIGVVLSLLLNLLVLQPWQGVYLGPGQLHAYLHGWGLEAQANSDNTLRGGLTPKHIDVAELLRVIDFESGPLVVIDPVVLGAEAGYDEGMTTWPTPAREFALYRRKISSEEVIVASDGPQILFCIEGSMKITSRDVVTELSKGESVFVTAAQGSVTVSGDGVLTRVCAGRVIRSR</sequence>
<dbReference type="CDD" id="cd07011">
    <property type="entry name" value="cupin_PMI_type_I_N"/>
    <property type="match status" value="1"/>
</dbReference>
<dbReference type="InterPro" id="IPR014710">
    <property type="entry name" value="RmlC-like_jellyroll"/>
</dbReference>
<dbReference type="GO" id="GO:0005829">
    <property type="term" value="C:cytosol"/>
    <property type="evidence" value="ECO:0007669"/>
    <property type="project" value="TreeGrafter"/>
</dbReference>
<dbReference type="GO" id="GO:0009298">
    <property type="term" value="P:GDP-mannose biosynthetic process"/>
    <property type="evidence" value="ECO:0007669"/>
    <property type="project" value="InterPro"/>
</dbReference>
<evidence type="ECO:0000256" key="7">
    <source>
        <dbReference type="ARBA" id="ARBA00029741"/>
    </source>
</evidence>
<dbReference type="AlphaFoldDB" id="A0A2T0ZQJ6"/>
<dbReference type="Proteomes" id="UP000237752">
    <property type="component" value="Unassembled WGS sequence"/>
</dbReference>
<evidence type="ECO:0000256" key="9">
    <source>
        <dbReference type="PIRSR" id="PIRSR001480-1"/>
    </source>
</evidence>
<evidence type="ECO:0000256" key="6">
    <source>
        <dbReference type="ARBA" id="ARBA00023235"/>
    </source>
</evidence>
<evidence type="ECO:0000256" key="8">
    <source>
        <dbReference type="ARBA" id="ARBA00030762"/>
    </source>
</evidence>
<feature type="binding site" evidence="10">
    <location>
        <position position="99"/>
    </location>
    <ligand>
        <name>Zn(2+)</name>
        <dbReference type="ChEBI" id="CHEBI:29105"/>
    </ligand>
</feature>
<evidence type="ECO:0000256" key="10">
    <source>
        <dbReference type="PIRSR" id="PIRSR001480-2"/>
    </source>
</evidence>
<accession>A0A2T0ZQJ6</accession>
<dbReference type="PRINTS" id="PR00714">
    <property type="entry name" value="MAN6PISMRASE"/>
</dbReference>
<evidence type="ECO:0000313" key="14">
    <source>
        <dbReference type="Proteomes" id="UP000237752"/>
    </source>
</evidence>
<gene>
    <name evidence="13" type="ORF">CLV47_12060</name>
</gene>
<dbReference type="PANTHER" id="PTHR10309">
    <property type="entry name" value="MANNOSE-6-PHOSPHATE ISOMERASE"/>
    <property type="match status" value="1"/>
</dbReference>
<feature type="domain" description="Mannose-6-phosphate isomerase cupin" evidence="12">
    <location>
        <begin position="328"/>
        <end position="403"/>
    </location>
</feature>
<dbReference type="NCBIfam" id="TIGR00218">
    <property type="entry name" value="manA"/>
    <property type="match status" value="1"/>
</dbReference>
<evidence type="ECO:0000256" key="4">
    <source>
        <dbReference type="ARBA" id="ARBA00022723"/>
    </source>
</evidence>
<dbReference type="InterPro" id="IPR011051">
    <property type="entry name" value="RmlC_Cupin_sf"/>
</dbReference>
<evidence type="ECO:0000256" key="2">
    <source>
        <dbReference type="ARBA" id="ARBA00010772"/>
    </source>
</evidence>
<dbReference type="GO" id="GO:0004476">
    <property type="term" value="F:mannose-6-phosphate isomerase activity"/>
    <property type="evidence" value="ECO:0007669"/>
    <property type="project" value="UniProtKB-EC"/>
</dbReference>
<keyword evidence="5 10" id="KW-0862">Zinc</keyword>
<dbReference type="RefSeq" id="WP_106350595.1">
    <property type="nucleotide sequence ID" value="NZ_PVUE01000020.1"/>
</dbReference>
<dbReference type="InterPro" id="IPR049071">
    <property type="entry name" value="MPI_cupin_dom"/>
</dbReference>
<dbReference type="EC" id="5.3.1.8" evidence="3"/>
<evidence type="ECO:0000256" key="5">
    <source>
        <dbReference type="ARBA" id="ARBA00022833"/>
    </source>
</evidence>
<evidence type="ECO:0000256" key="1">
    <source>
        <dbReference type="ARBA" id="ARBA00000757"/>
    </source>
</evidence>
<comment type="catalytic activity">
    <reaction evidence="1">
        <text>D-mannose 6-phosphate = D-fructose 6-phosphate</text>
        <dbReference type="Rhea" id="RHEA:12356"/>
        <dbReference type="ChEBI" id="CHEBI:58735"/>
        <dbReference type="ChEBI" id="CHEBI:61527"/>
        <dbReference type="EC" id="5.3.1.8"/>
    </reaction>
</comment>
<dbReference type="Gene3D" id="1.10.441.10">
    <property type="entry name" value="Phosphomannose Isomerase, domain 2"/>
    <property type="match status" value="1"/>
</dbReference>
<reference evidence="13 14" key="1">
    <citation type="submission" date="2018-03" db="EMBL/GenBank/DDBJ databases">
        <title>Genomic Encyclopedia of Archaeal and Bacterial Type Strains, Phase II (KMG-II): from individual species to whole genera.</title>
        <authorList>
            <person name="Goeker M."/>
        </authorList>
    </citation>
    <scope>NUCLEOTIDE SEQUENCE [LARGE SCALE GENOMIC DNA]</scope>
    <source>
        <strain evidence="13 14">DSM 100065</strain>
    </source>
</reference>
<dbReference type="InterPro" id="IPR016305">
    <property type="entry name" value="Mannose-6-P_Isomerase"/>
</dbReference>
<organism evidence="13 14">
    <name type="scientific">Antricoccus suffuscus</name>
    <dbReference type="NCBI Taxonomy" id="1629062"/>
    <lineage>
        <taxon>Bacteria</taxon>
        <taxon>Bacillati</taxon>
        <taxon>Actinomycetota</taxon>
        <taxon>Actinomycetes</taxon>
        <taxon>Geodermatophilales</taxon>
        <taxon>Antricoccaceae</taxon>
        <taxon>Antricoccus</taxon>
    </lineage>
</organism>
<dbReference type="PANTHER" id="PTHR10309:SF0">
    <property type="entry name" value="MANNOSE-6-PHOSPHATE ISOMERASE"/>
    <property type="match status" value="1"/>
</dbReference>
<feature type="active site" evidence="9">
    <location>
        <position position="285"/>
    </location>
</feature>
<dbReference type="SUPFAM" id="SSF51182">
    <property type="entry name" value="RmlC-like cupins"/>
    <property type="match status" value="1"/>
</dbReference>
<dbReference type="InterPro" id="IPR046457">
    <property type="entry name" value="PMI_typeI_cat"/>
</dbReference>
<dbReference type="GO" id="GO:0008270">
    <property type="term" value="F:zinc ion binding"/>
    <property type="evidence" value="ECO:0007669"/>
    <property type="project" value="InterPro"/>
</dbReference>
<feature type="binding site" evidence="10">
    <location>
        <position position="266"/>
    </location>
    <ligand>
        <name>Zn(2+)</name>
        <dbReference type="ChEBI" id="CHEBI:29105"/>
    </ligand>
</feature>
<dbReference type="PIRSF" id="PIRSF001480">
    <property type="entry name" value="Mannose-6-phosphate_isomerase"/>
    <property type="match status" value="1"/>
</dbReference>
<dbReference type="Pfam" id="PF21621">
    <property type="entry name" value="MPI_cupin_dom"/>
    <property type="match status" value="1"/>
</dbReference>
<feature type="binding site" evidence="10">
    <location>
        <position position="134"/>
    </location>
    <ligand>
        <name>Zn(2+)</name>
        <dbReference type="ChEBI" id="CHEBI:29105"/>
    </ligand>
</feature>
<keyword evidence="14" id="KW-1185">Reference proteome</keyword>
<comment type="similarity">
    <text evidence="2">Belongs to the mannose-6-phosphate isomerase type 1 family.</text>
</comment>
<dbReference type="InterPro" id="IPR001250">
    <property type="entry name" value="Man6P_Isoase-1"/>
</dbReference>
<evidence type="ECO:0000259" key="11">
    <source>
        <dbReference type="Pfam" id="PF20511"/>
    </source>
</evidence>
<proteinExistence type="inferred from homology"/>
<name>A0A2T0ZQJ6_9ACTN</name>
<keyword evidence="4 10" id="KW-0479">Metal-binding</keyword>
<feature type="binding site" evidence="10">
    <location>
        <position position="97"/>
    </location>
    <ligand>
        <name>Zn(2+)</name>
        <dbReference type="ChEBI" id="CHEBI:29105"/>
    </ligand>
</feature>
<dbReference type="Gene3D" id="2.60.120.10">
    <property type="entry name" value="Jelly Rolls"/>
    <property type="match status" value="2"/>
</dbReference>
<protein>
    <recommendedName>
        <fullName evidence="3">mannose-6-phosphate isomerase</fullName>
        <ecNumber evidence="3">5.3.1.8</ecNumber>
    </recommendedName>
    <alternativeName>
        <fullName evidence="7">Phosphohexomutase</fullName>
    </alternativeName>
    <alternativeName>
        <fullName evidence="8">Phosphomannose isomerase</fullName>
    </alternativeName>
</protein>
<feature type="domain" description="Phosphomannose isomerase type I catalytic" evidence="11">
    <location>
        <begin position="1"/>
        <end position="149"/>
    </location>
</feature>
<dbReference type="OrthoDB" id="9792649at2"/>
<keyword evidence="6 13" id="KW-0413">Isomerase</keyword>
<comment type="caution">
    <text evidence="13">The sequence shown here is derived from an EMBL/GenBank/DDBJ whole genome shotgun (WGS) entry which is preliminary data.</text>
</comment>
<comment type="cofactor">
    <cofactor evidence="10">
        <name>Zn(2+)</name>
        <dbReference type="ChEBI" id="CHEBI:29105"/>
    </cofactor>
    <text evidence="10">Binds 1 zinc ion per subunit.</text>
</comment>
<dbReference type="Pfam" id="PF20511">
    <property type="entry name" value="PMI_typeI_cat"/>
    <property type="match status" value="1"/>
</dbReference>
<evidence type="ECO:0000259" key="12">
    <source>
        <dbReference type="Pfam" id="PF21621"/>
    </source>
</evidence>
<evidence type="ECO:0000313" key="13">
    <source>
        <dbReference type="EMBL" id="PRZ38593.1"/>
    </source>
</evidence>